<evidence type="ECO:0000313" key="3">
    <source>
        <dbReference type="Proteomes" id="UP000030640"/>
    </source>
</evidence>
<protein>
    <submittedName>
        <fullName evidence="2">Uncharacterized protein</fullName>
    </submittedName>
</protein>
<dbReference type="EMBL" id="KI965541">
    <property type="protein sequence ID" value="EUD64122.1"/>
    <property type="molecule type" value="Genomic_DNA"/>
</dbReference>
<organism evidence="2 3">
    <name type="scientific">Plasmodium inui San Antonio 1</name>
    <dbReference type="NCBI Taxonomy" id="1237626"/>
    <lineage>
        <taxon>Eukaryota</taxon>
        <taxon>Sar</taxon>
        <taxon>Alveolata</taxon>
        <taxon>Apicomplexa</taxon>
        <taxon>Aconoidasida</taxon>
        <taxon>Haemosporida</taxon>
        <taxon>Plasmodiidae</taxon>
        <taxon>Plasmodium</taxon>
        <taxon>Plasmodium (Plasmodium)</taxon>
    </lineage>
</organism>
<name>W6ZT79_9APIC</name>
<dbReference type="Proteomes" id="UP000030640">
    <property type="component" value="Unassembled WGS sequence"/>
</dbReference>
<proteinExistence type="predicted"/>
<dbReference type="RefSeq" id="XP_008819286.1">
    <property type="nucleotide sequence ID" value="XM_008821064.1"/>
</dbReference>
<keyword evidence="3" id="KW-1185">Reference proteome</keyword>
<accession>W6ZT79</accession>
<gene>
    <name evidence="2" type="ORF">C922_05493</name>
</gene>
<reference evidence="2 3" key="1">
    <citation type="submission" date="2013-02" db="EMBL/GenBank/DDBJ databases">
        <title>The Genome Sequence of Plasmodium inui San Antonio 1.</title>
        <authorList>
            <consortium name="The Broad Institute Genome Sequencing Platform"/>
            <consortium name="The Broad Institute Genome Sequencing Center for Infectious Disease"/>
            <person name="Neafsey D."/>
            <person name="Cheeseman I."/>
            <person name="Volkman S."/>
            <person name="Adams J."/>
            <person name="Walker B."/>
            <person name="Young S.K."/>
            <person name="Zeng Q."/>
            <person name="Gargeya S."/>
            <person name="Fitzgerald M."/>
            <person name="Haas B."/>
            <person name="Abouelleil A."/>
            <person name="Alvarado L."/>
            <person name="Arachchi H.M."/>
            <person name="Berlin A.M."/>
            <person name="Chapman S.B."/>
            <person name="Dewar J."/>
            <person name="Goldberg J."/>
            <person name="Griggs A."/>
            <person name="Gujja S."/>
            <person name="Hansen M."/>
            <person name="Howarth C."/>
            <person name="Imamovic A."/>
            <person name="Larimer J."/>
            <person name="McCowan C."/>
            <person name="Murphy C."/>
            <person name="Neiman D."/>
            <person name="Pearson M."/>
            <person name="Priest M."/>
            <person name="Roberts A."/>
            <person name="Saif S."/>
            <person name="Shea T."/>
            <person name="Sisk P."/>
            <person name="Sykes S."/>
            <person name="Wortman J."/>
            <person name="Nusbaum C."/>
            <person name="Birren B."/>
        </authorList>
    </citation>
    <scope>NUCLEOTIDE SEQUENCE [LARGE SCALE GENOMIC DNA]</scope>
    <source>
        <strain evidence="2 3">San Antonio 1</strain>
    </source>
</reference>
<dbReference type="GeneID" id="20040767"/>
<feature type="region of interest" description="Disordered" evidence="1">
    <location>
        <begin position="76"/>
        <end position="138"/>
    </location>
</feature>
<evidence type="ECO:0000256" key="1">
    <source>
        <dbReference type="SAM" id="MobiDB-lite"/>
    </source>
</evidence>
<dbReference type="OrthoDB" id="389249at2759"/>
<dbReference type="VEuPathDB" id="PlasmoDB:C922_05493"/>
<sequence length="138" mass="16261">MLKSELDMADKAIYERMTEEIPIDLAGDEVFRSFPNGCDEYKIEEGCANNSPRIILKASGIKEEFKGIFHSFGEEENYDNHDGMYHRKDSDHHDRHDEEDKDEKHEDEHNRDEDNKCYQRRSYYPSAAHANEGREEFA</sequence>
<evidence type="ECO:0000313" key="2">
    <source>
        <dbReference type="EMBL" id="EUD64122.1"/>
    </source>
</evidence>
<dbReference type="AlphaFoldDB" id="W6ZT79"/>
<feature type="compositionally biased region" description="Basic and acidic residues" evidence="1">
    <location>
        <begin position="78"/>
        <end position="117"/>
    </location>
</feature>